<name>A0A3N4I0V4_ASCIM</name>
<sequence length="341" mass="39446">MAPSQVHGTTGPTLQPSSTPISKLPVELYQHIMSYLAKADLDSFKYTNHHVFSCWVPIKYTLYKSFLEGQSLDHQIGQLIYATVIAGYRKGRLGASDVLCKALKVHLKRSISNCTMKRVEIIAASKFAGFDRVDVSRSKKRIEPFEELALLLLSKDIQRLVEFNYPPEIRKDLNFDPFNSDTYKEYAWSGCSSQFPKPKPFTDRFEPAGQIGSKSALVREQYYTLKNMFDATMWKIDLWLWTCTWPGESGWQVTPIGNMDERHHPSLLLLRRLVFERAVWILDNTILIEEVLQKVRRGYKWRAVVTDGVYKVARVVEEMEDLQGLYGRIRNRVVAQRTRRS</sequence>
<reference evidence="1 2" key="1">
    <citation type="journal article" date="2018" name="Nat. Ecol. Evol.">
        <title>Pezizomycetes genomes reveal the molecular basis of ectomycorrhizal truffle lifestyle.</title>
        <authorList>
            <person name="Murat C."/>
            <person name="Payen T."/>
            <person name="Noel B."/>
            <person name="Kuo A."/>
            <person name="Morin E."/>
            <person name="Chen J."/>
            <person name="Kohler A."/>
            <person name="Krizsan K."/>
            <person name="Balestrini R."/>
            <person name="Da Silva C."/>
            <person name="Montanini B."/>
            <person name="Hainaut M."/>
            <person name="Levati E."/>
            <person name="Barry K.W."/>
            <person name="Belfiori B."/>
            <person name="Cichocki N."/>
            <person name="Clum A."/>
            <person name="Dockter R.B."/>
            <person name="Fauchery L."/>
            <person name="Guy J."/>
            <person name="Iotti M."/>
            <person name="Le Tacon F."/>
            <person name="Lindquist E.A."/>
            <person name="Lipzen A."/>
            <person name="Malagnac F."/>
            <person name="Mello A."/>
            <person name="Molinier V."/>
            <person name="Miyauchi S."/>
            <person name="Poulain J."/>
            <person name="Riccioni C."/>
            <person name="Rubini A."/>
            <person name="Sitrit Y."/>
            <person name="Splivallo R."/>
            <person name="Traeger S."/>
            <person name="Wang M."/>
            <person name="Zifcakova L."/>
            <person name="Wipf D."/>
            <person name="Zambonelli A."/>
            <person name="Paolocci F."/>
            <person name="Nowrousian M."/>
            <person name="Ottonello S."/>
            <person name="Baldrian P."/>
            <person name="Spatafora J.W."/>
            <person name="Henrissat B."/>
            <person name="Nagy L.G."/>
            <person name="Aury J.M."/>
            <person name="Wincker P."/>
            <person name="Grigoriev I.V."/>
            <person name="Bonfante P."/>
            <person name="Martin F.M."/>
        </authorList>
    </citation>
    <scope>NUCLEOTIDE SEQUENCE [LARGE SCALE GENOMIC DNA]</scope>
    <source>
        <strain evidence="1 2">RN42</strain>
    </source>
</reference>
<keyword evidence="2" id="KW-1185">Reference proteome</keyword>
<dbReference type="Proteomes" id="UP000275078">
    <property type="component" value="Unassembled WGS sequence"/>
</dbReference>
<dbReference type="AlphaFoldDB" id="A0A3N4I0V4"/>
<proteinExistence type="predicted"/>
<evidence type="ECO:0008006" key="3">
    <source>
        <dbReference type="Google" id="ProtNLM"/>
    </source>
</evidence>
<protein>
    <recommendedName>
        <fullName evidence="3">F-box domain-containing protein</fullName>
    </recommendedName>
</protein>
<evidence type="ECO:0000313" key="1">
    <source>
        <dbReference type="EMBL" id="RPA79026.1"/>
    </source>
</evidence>
<evidence type="ECO:0000313" key="2">
    <source>
        <dbReference type="Proteomes" id="UP000275078"/>
    </source>
</evidence>
<accession>A0A3N4I0V4</accession>
<gene>
    <name evidence="1" type="ORF">BJ508DRAFT_328745</name>
</gene>
<organism evidence="1 2">
    <name type="scientific">Ascobolus immersus RN42</name>
    <dbReference type="NCBI Taxonomy" id="1160509"/>
    <lineage>
        <taxon>Eukaryota</taxon>
        <taxon>Fungi</taxon>
        <taxon>Dikarya</taxon>
        <taxon>Ascomycota</taxon>
        <taxon>Pezizomycotina</taxon>
        <taxon>Pezizomycetes</taxon>
        <taxon>Pezizales</taxon>
        <taxon>Ascobolaceae</taxon>
        <taxon>Ascobolus</taxon>
    </lineage>
</organism>
<dbReference type="EMBL" id="ML119704">
    <property type="protein sequence ID" value="RPA79026.1"/>
    <property type="molecule type" value="Genomic_DNA"/>
</dbReference>